<accession>A0ACC2YGL1</accession>
<name>A0ACC2YGL1_9PEZI</name>
<dbReference type="EMBL" id="JAPDRP010000033">
    <property type="protein sequence ID" value="KAJ9634361.1"/>
    <property type="molecule type" value="Genomic_DNA"/>
</dbReference>
<reference evidence="1" key="1">
    <citation type="submission" date="2022-10" db="EMBL/GenBank/DDBJ databases">
        <title>Culturing micro-colonial fungi from biological soil crusts in the Mojave desert and describing Neophaeococcomyces mojavensis, and introducing the new genera and species Taxawa tesnikishii.</title>
        <authorList>
            <person name="Kurbessoian T."/>
            <person name="Stajich J.E."/>
        </authorList>
    </citation>
    <scope>NUCLEOTIDE SEQUENCE</scope>
    <source>
        <strain evidence="1">JES_115</strain>
    </source>
</reference>
<proteinExistence type="predicted"/>
<evidence type="ECO:0000313" key="2">
    <source>
        <dbReference type="Proteomes" id="UP001172680"/>
    </source>
</evidence>
<protein>
    <submittedName>
        <fullName evidence="1">Uncharacterized protein</fullName>
    </submittedName>
</protein>
<sequence>MASQRGRAGIYPSLSPEIWDMILAELDQAARKQLRLSSKEFCRMATPSFFETIWFDLDEGGLDSLIPIASHHEHRRHVRTLESSVIYEQEYSEIEADEDDDDVSKGEEDLMSRQEWLALSVDERRWLYQEYKADRAAMQEQTRRLTCSIHSRAPGCTGVSEPVHPERLEKEGTMRLTLERFEEAVVGLTGLKTFTHRPAFLVDDRWAICWRRLRFSPIGFLINTDDEEDEEIEALQLSLALRALGLANHFSRSLHPIELYVGGAAFWGAASLGRLWDPDQTVRLRSQWQLHLQSFEAQAEEELTDWIFSTGGQRLARLREEQFLRQLFVMEHAFVYLTHLDYEVCGEPEGALTITARPLAEFLKRGGSLERVRLVFYWMVDGVPSRAYPGLSRRASKAAGDLFGQLARYGCWPRIRELELSVVTDEDALMAFLSTLAPTLRRLTLSHVALVPAGGRWESVLTRLAGALCLDVVELSSLEDDGCPEGRLVLKLTAPAWPGWDQERVCYRHYESAISDYVLGRSAVLAPICPKAFSDSISRPASKLGQCTFRPWLPIDILNREKEEIGQGCWQVMSS</sequence>
<comment type="caution">
    <text evidence="1">The sequence shown here is derived from an EMBL/GenBank/DDBJ whole genome shotgun (WGS) entry which is preliminary data.</text>
</comment>
<organism evidence="1 2">
    <name type="scientific">Coniosporium tulheliwenetii</name>
    <dbReference type="NCBI Taxonomy" id="3383036"/>
    <lineage>
        <taxon>Eukaryota</taxon>
        <taxon>Fungi</taxon>
        <taxon>Dikarya</taxon>
        <taxon>Ascomycota</taxon>
        <taxon>Pezizomycotina</taxon>
        <taxon>Dothideomycetes</taxon>
        <taxon>Dothideomycetes incertae sedis</taxon>
        <taxon>Coniosporium</taxon>
    </lineage>
</organism>
<dbReference type="Proteomes" id="UP001172680">
    <property type="component" value="Unassembled WGS sequence"/>
</dbReference>
<evidence type="ECO:0000313" key="1">
    <source>
        <dbReference type="EMBL" id="KAJ9634361.1"/>
    </source>
</evidence>
<gene>
    <name evidence="1" type="ORF">H2199_009019</name>
</gene>
<keyword evidence="2" id="KW-1185">Reference proteome</keyword>